<sequence length="155" mass="17770">MYSLSLFDETEMEIVKAFCKGSVENSKLRKELNLSESTICYRLKAIRLKMHANDLEELAYKFCSLRFIEEFPSDNLAQYYSTSFTETEQKILRLICQGIYKPRLIANCINCKISTVKTHLGNIRNKLHCSKTAEVIIKVFQSGIARKLSDNASPS</sequence>
<keyword evidence="2" id="KW-0238">DNA-binding</keyword>
<dbReference type="PANTHER" id="PTHR44688">
    <property type="entry name" value="DNA-BINDING TRANSCRIPTIONAL ACTIVATOR DEVR_DOSR"/>
    <property type="match status" value="1"/>
</dbReference>
<feature type="domain" description="HTH luxR-type" evidence="4">
    <location>
        <begin position="77"/>
        <end position="143"/>
    </location>
</feature>
<evidence type="ECO:0000313" key="5">
    <source>
        <dbReference type="EMBL" id="ADN18069.1"/>
    </source>
</evidence>
<evidence type="ECO:0000256" key="2">
    <source>
        <dbReference type="ARBA" id="ARBA00023125"/>
    </source>
</evidence>
<dbReference type="Proteomes" id="UP000008206">
    <property type="component" value="Plasmid Cy782202"/>
</dbReference>
<dbReference type="GO" id="GO:0003677">
    <property type="term" value="F:DNA binding"/>
    <property type="evidence" value="ECO:0007669"/>
    <property type="project" value="UniProtKB-KW"/>
</dbReference>
<evidence type="ECO:0000313" key="6">
    <source>
        <dbReference type="Proteomes" id="UP000008206"/>
    </source>
</evidence>
<dbReference type="CDD" id="cd06170">
    <property type="entry name" value="LuxR_C_like"/>
    <property type="match status" value="1"/>
</dbReference>
<evidence type="ECO:0000256" key="3">
    <source>
        <dbReference type="ARBA" id="ARBA00023163"/>
    </source>
</evidence>
<dbReference type="SMART" id="SM00421">
    <property type="entry name" value="HTH_LUXR"/>
    <property type="match status" value="2"/>
</dbReference>
<dbReference type="GO" id="GO:0006355">
    <property type="term" value="P:regulation of DNA-templated transcription"/>
    <property type="evidence" value="ECO:0007669"/>
    <property type="project" value="InterPro"/>
</dbReference>
<geneLocation type="plasmid" evidence="5 6">
    <name>Cy782202</name>
</geneLocation>
<reference evidence="6" key="1">
    <citation type="journal article" date="2011" name="MBio">
        <title>Novel metabolic attributes of the genus Cyanothece, comprising a group of unicellular nitrogen-fixing Cyanobacteria.</title>
        <authorList>
            <person name="Bandyopadhyay A."/>
            <person name="Elvitigala T."/>
            <person name="Welsh E."/>
            <person name="Stockel J."/>
            <person name="Liberton M."/>
            <person name="Min H."/>
            <person name="Sherman L.A."/>
            <person name="Pakrasi H.B."/>
        </authorList>
    </citation>
    <scope>NUCLEOTIDE SEQUENCE [LARGE SCALE GENOMIC DNA]</scope>
    <source>
        <strain evidence="6">PCC 7822</strain>
        <plasmid evidence="6">Cy782202</plasmid>
    </source>
</reference>
<gene>
    <name evidence="5" type="ordered locus">Cyan7822_6269</name>
</gene>
<dbReference type="Pfam" id="PF00196">
    <property type="entry name" value="GerE"/>
    <property type="match status" value="1"/>
</dbReference>
<dbReference type="EMBL" id="CP002200">
    <property type="protein sequence ID" value="ADN18069.1"/>
    <property type="molecule type" value="Genomic_DNA"/>
</dbReference>
<dbReference type="PROSITE" id="PS50043">
    <property type="entry name" value="HTH_LUXR_2"/>
    <property type="match status" value="1"/>
</dbReference>
<keyword evidence="1" id="KW-0805">Transcription regulation</keyword>
<evidence type="ECO:0000256" key="1">
    <source>
        <dbReference type="ARBA" id="ARBA00023015"/>
    </source>
</evidence>
<dbReference type="SUPFAM" id="SSF46894">
    <property type="entry name" value="C-terminal effector domain of the bipartite response regulators"/>
    <property type="match status" value="1"/>
</dbReference>
<dbReference type="InterPro" id="IPR016032">
    <property type="entry name" value="Sig_transdc_resp-reg_C-effctor"/>
</dbReference>
<dbReference type="InterPro" id="IPR000792">
    <property type="entry name" value="Tscrpt_reg_LuxR_C"/>
</dbReference>
<keyword evidence="3" id="KW-0804">Transcription</keyword>
<dbReference type="PRINTS" id="PR00038">
    <property type="entry name" value="HTHLUXR"/>
</dbReference>
<dbReference type="InterPro" id="IPR036388">
    <property type="entry name" value="WH-like_DNA-bd_sf"/>
</dbReference>
<dbReference type="PANTHER" id="PTHR44688:SF16">
    <property type="entry name" value="DNA-BINDING TRANSCRIPTIONAL ACTIVATOR DEVR_DOSR"/>
    <property type="match status" value="1"/>
</dbReference>
<dbReference type="HOGENOM" id="CLU_1692569_0_0_3"/>
<dbReference type="AlphaFoldDB" id="E0UM89"/>
<organism evidence="5 6">
    <name type="scientific">Gloeothece verrucosa (strain PCC 7822)</name>
    <name type="common">Cyanothece sp. (strain PCC 7822)</name>
    <dbReference type="NCBI Taxonomy" id="497965"/>
    <lineage>
        <taxon>Bacteria</taxon>
        <taxon>Bacillati</taxon>
        <taxon>Cyanobacteriota</taxon>
        <taxon>Cyanophyceae</taxon>
        <taxon>Oscillatoriophycideae</taxon>
        <taxon>Chroococcales</taxon>
        <taxon>Aphanothecaceae</taxon>
        <taxon>Gloeothece</taxon>
        <taxon>Gloeothece verrucosa</taxon>
    </lineage>
</organism>
<keyword evidence="6" id="KW-1185">Reference proteome</keyword>
<evidence type="ECO:0000259" key="4">
    <source>
        <dbReference type="PROSITE" id="PS50043"/>
    </source>
</evidence>
<protein>
    <submittedName>
        <fullName evidence="5">Transcriptional regulator, LuxR family</fullName>
    </submittedName>
</protein>
<keyword evidence="5" id="KW-0614">Plasmid</keyword>
<accession>E0UM89</accession>
<dbReference type="KEGG" id="cyj:Cyan7822_6269"/>
<name>E0UM89_GLOV7</name>
<proteinExistence type="predicted"/>
<dbReference type="Gene3D" id="1.10.10.10">
    <property type="entry name" value="Winged helix-like DNA-binding domain superfamily/Winged helix DNA-binding domain"/>
    <property type="match status" value="1"/>
</dbReference>